<sequence>MSTRRSRRSEAVPSSRPSFGRSGSRGTRTCRRPWWLIAGSWWPCDRKPDRAGARAENHHPISRRNSLAKTIFTGRHGRTTIVTIDRPERRNAIDLPTAQALIAAFEAFDADEASHVAVLTGAGGAFCAGADLVAIAAGERKPLNRAGTFAPIGPTRLKLSKPVIAAIEGPAVAGGMELAAWCDLRVAGRSALFGMYNRRFGVPTCDLGAIRFPRLIGQGRALDLMLTGRTVGMDEALAIGLVSRVVDDGAALSAALALAEDIGSVPQVAMRNDRKALIDSWDLSEADAIANEIELGLATLGSGETVAGASSFAGGAGRHGAAVGR</sequence>
<evidence type="ECO:0000313" key="4">
    <source>
        <dbReference type="Proteomes" id="UP000298781"/>
    </source>
</evidence>
<dbReference type="Gene3D" id="3.90.226.10">
    <property type="entry name" value="2-enoyl-CoA Hydratase, Chain A, domain 1"/>
    <property type="match status" value="1"/>
</dbReference>
<dbReference type="Gene3D" id="1.10.287.2460">
    <property type="match status" value="1"/>
</dbReference>
<dbReference type="GO" id="GO:0003824">
    <property type="term" value="F:catalytic activity"/>
    <property type="evidence" value="ECO:0007669"/>
    <property type="project" value="UniProtKB-ARBA"/>
</dbReference>
<dbReference type="KEGG" id="pstg:E8M01_31945"/>
<accession>A0A4D7BEU6</accession>
<evidence type="ECO:0000256" key="1">
    <source>
        <dbReference type="ARBA" id="ARBA00005254"/>
    </source>
</evidence>
<dbReference type="PANTHER" id="PTHR43802">
    <property type="entry name" value="ENOYL-COA HYDRATASE"/>
    <property type="match status" value="1"/>
</dbReference>
<dbReference type="AlphaFoldDB" id="A0A4D7BEU6"/>
<keyword evidence="4" id="KW-1185">Reference proteome</keyword>
<dbReference type="SUPFAM" id="SSF52096">
    <property type="entry name" value="ClpP/crotonase"/>
    <property type="match status" value="1"/>
</dbReference>
<gene>
    <name evidence="3" type="ORF">E8M01_31945</name>
</gene>
<dbReference type="CDD" id="cd06558">
    <property type="entry name" value="crotonase-like"/>
    <property type="match status" value="1"/>
</dbReference>
<dbReference type="InterPro" id="IPR001753">
    <property type="entry name" value="Enoyl-CoA_hydra/iso"/>
</dbReference>
<name>A0A4D7BEU6_9HYPH</name>
<feature type="region of interest" description="Disordered" evidence="2">
    <location>
        <begin position="1"/>
        <end position="27"/>
    </location>
</feature>
<dbReference type="InterPro" id="IPR029045">
    <property type="entry name" value="ClpP/crotonase-like_dom_sf"/>
</dbReference>
<proteinExistence type="inferred from homology"/>
<evidence type="ECO:0000313" key="3">
    <source>
        <dbReference type="EMBL" id="QCI68438.1"/>
    </source>
</evidence>
<dbReference type="NCBIfam" id="NF006108">
    <property type="entry name" value="PRK08259.1"/>
    <property type="match status" value="1"/>
</dbReference>
<dbReference type="Pfam" id="PF00378">
    <property type="entry name" value="ECH_1"/>
    <property type="match status" value="1"/>
</dbReference>
<dbReference type="OrthoDB" id="5730382at2"/>
<dbReference type="PANTHER" id="PTHR43802:SF1">
    <property type="entry name" value="IP11341P-RELATED"/>
    <property type="match status" value="1"/>
</dbReference>
<feature type="compositionally biased region" description="Low complexity" evidence="2">
    <location>
        <begin position="13"/>
        <end position="27"/>
    </location>
</feature>
<evidence type="ECO:0000256" key="2">
    <source>
        <dbReference type="SAM" id="MobiDB-lite"/>
    </source>
</evidence>
<dbReference type="Proteomes" id="UP000298781">
    <property type="component" value="Chromosome"/>
</dbReference>
<organism evidence="3 4">
    <name type="scientific">Phreatobacter stygius</name>
    <dbReference type="NCBI Taxonomy" id="1940610"/>
    <lineage>
        <taxon>Bacteria</taxon>
        <taxon>Pseudomonadati</taxon>
        <taxon>Pseudomonadota</taxon>
        <taxon>Alphaproteobacteria</taxon>
        <taxon>Hyphomicrobiales</taxon>
        <taxon>Phreatobacteraceae</taxon>
        <taxon>Phreatobacter</taxon>
    </lineage>
</organism>
<reference evidence="3 4" key="1">
    <citation type="submission" date="2019-04" db="EMBL/GenBank/DDBJ databases">
        <title>Phreatobacter aquaticus sp. nov.</title>
        <authorList>
            <person name="Choi A."/>
        </authorList>
    </citation>
    <scope>NUCLEOTIDE SEQUENCE [LARGE SCALE GENOMIC DNA]</scope>
    <source>
        <strain evidence="3 4">KCTC 52518</strain>
    </source>
</reference>
<protein>
    <submittedName>
        <fullName evidence="3">Crotonase/enoyl-CoA hydratase family protein</fullName>
    </submittedName>
</protein>
<comment type="similarity">
    <text evidence="1">Belongs to the enoyl-CoA hydratase/isomerase family.</text>
</comment>
<dbReference type="EMBL" id="CP039690">
    <property type="protein sequence ID" value="QCI68438.1"/>
    <property type="molecule type" value="Genomic_DNA"/>
</dbReference>